<evidence type="ECO:0000313" key="1">
    <source>
        <dbReference type="EMBL" id="MPN07374.1"/>
    </source>
</evidence>
<reference evidence="1" key="1">
    <citation type="submission" date="2019-08" db="EMBL/GenBank/DDBJ databases">
        <authorList>
            <person name="Kucharzyk K."/>
            <person name="Murdoch R.W."/>
            <person name="Higgins S."/>
            <person name="Loffler F."/>
        </authorList>
    </citation>
    <scope>NUCLEOTIDE SEQUENCE</scope>
</reference>
<comment type="caution">
    <text evidence="1">The sequence shown here is derived from an EMBL/GenBank/DDBJ whole genome shotgun (WGS) entry which is preliminary data.</text>
</comment>
<proteinExistence type="predicted"/>
<dbReference type="EMBL" id="VSSQ01053339">
    <property type="protein sequence ID" value="MPN07374.1"/>
    <property type="molecule type" value="Genomic_DNA"/>
</dbReference>
<protein>
    <submittedName>
        <fullName evidence="1">Uncharacterized protein</fullName>
    </submittedName>
</protein>
<dbReference type="AlphaFoldDB" id="A0A645F434"/>
<name>A0A645F434_9ZZZZ</name>
<sequence length="78" mass="9041">MKTLLIDFIDLVDKHFYLFGTCAESGVEVLRQSAFQRRVSVLYIFHRFVDDNSNVVCACVRYDVIPTRSLVQVKHIFG</sequence>
<organism evidence="1">
    <name type="scientific">bioreactor metagenome</name>
    <dbReference type="NCBI Taxonomy" id="1076179"/>
    <lineage>
        <taxon>unclassified sequences</taxon>
        <taxon>metagenomes</taxon>
        <taxon>ecological metagenomes</taxon>
    </lineage>
</organism>
<gene>
    <name evidence="1" type="ORF">SDC9_154642</name>
</gene>
<accession>A0A645F434</accession>